<dbReference type="InterPro" id="IPR007227">
    <property type="entry name" value="Cell_shape_determining_MreD"/>
</dbReference>
<evidence type="ECO:0000313" key="11">
    <source>
        <dbReference type="Proteomes" id="UP000189462"/>
    </source>
</evidence>
<dbReference type="Pfam" id="PF04093">
    <property type="entry name" value="MreD"/>
    <property type="match status" value="1"/>
</dbReference>
<feature type="transmembrane region" description="Helical" evidence="9">
    <location>
        <begin position="99"/>
        <end position="119"/>
    </location>
</feature>
<comment type="similarity">
    <text evidence="2 8">Belongs to the MreD family.</text>
</comment>
<dbReference type="PANTHER" id="PTHR37484">
    <property type="entry name" value="ROD SHAPE-DETERMINING PROTEIN MRED"/>
    <property type="match status" value="1"/>
</dbReference>
<gene>
    <name evidence="10" type="ORF">B1C78_13165</name>
</gene>
<dbReference type="PIRSF" id="PIRSF018472">
    <property type="entry name" value="MreD_proteobac"/>
    <property type="match status" value="1"/>
</dbReference>
<evidence type="ECO:0000256" key="2">
    <source>
        <dbReference type="ARBA" id="ARBA00007776"/>
    </source>
</evidence>
<evidence type="ECO:0000313" key="10">
    <source>
        <dbReference type="EMBL" id="OOG22930.1"/>
    </source>
</evidence>
<dbReference type="GO" id="GO:0008360">
    <property type="term" value="P:regulation of cell shape"/>
    <property type="evidence" value="ECO:0007669"/>
    <property type="project" value="UniProtKB-UniRule"/>
</dbReference>
<dbReference type="RefSeq" id="WP_077279622.1">
    <property type="nucleotide sequence ID" value="NZ_MVBK01000082.1"/>
</dbReference>
<dbReference type="InterPro" id="IPR026034">
    <property type="entry name" value="MreD_proteobac"/>
</dbReference>
<dbReference type="AlphaFoldDB" id="A0A1V3NCY8"/>
<evidence type="ECO:0000256" key="6">
    <source>
        <dbReference type="ARBA" id="ARBA00022989"/>
    </source>
</evidence>
<comment type="caution">
    <text evidence="10">The sequence shown here is derived from an EMBL/GenBank/DDBJ whole genome shotgun (WGS) entry which is preliminary data.</text>
</comment>
<keyword evidence="6 9" id="KW-1133">Transmembrane helix</keyword>
<evidence type="ECO:0000256" key="7">
    <source>
        <dbReference type="ARBA" id="ARBA00023136"/>
    </source>
</evidence>
<feature type="transmembrane region" description="Helical" evidence="9">
    <location>
        <begin position="6"/>
        <end position="26"/>
    </location>
</feature>
<keyword evidence="11" id="KW-1185">Reference proteome</keyword>
<keyword evidence="4 9" id="KW-0812">Transmembrane</keyword>
<keyword evidence="8" id="KW-0997">Cell inner membrane</keyword>
<sequence length="164" mass="18585">MSDSQAWRWIIPLTFVIALALTVVPLPDWAAPWRPEWLAMTLIYWSMALPRHFSVGVGWGLGLLLDVAKGALLGQHALGFAVIAYLSNRMHQRVRVFPLWQQAITVGALLAVYLLPVLWVHGITGHAPGTWLFWAPLVSSMILWPWLFVLLRDVRRRWCLALSG</sequence>
<accession>A0A1V3NCY8</accession>
<name>A0A1V3NCY8_9GAMM</name>
<proteinExistence type="inferred from homology"/>
<dbReference type="OrthoDB" id="6647425at2"/>
<dbReference type="PANTHER" id="PTHR37484:SF1">
    <property type="entry name" value="ROD SHAPE-DETERMINING PROTEIN MRED"/>
    <property type="match status" value="1"/>
</dbReference>
<evidence type="ECO:0000256" key="4">
    <source>
        <dbReference type="ARBA" id="ARBA00022692"/>
    </source>
</evidence>
<dbReference type="EMBL" id="MVBK01000082">
    <property type="protein sequence ID" value="OOG22930.1"/>
    <property type="molecule type" value="Genomic_DNA"/>
</dbReference>
<feature type="transmembrane region" description="Helical" evidence="9">
    <location>
        <begin position="131"/>
        <end position="151"/>
    </location>
</feature>
<evidence type="ECO:0000256" key="9">
    <source>
        <dbReference type="SAM" id="Phobius"/>
    </source>
</evidence>
<keyword evidence="5 8" id="KW-0133">Cell shape</keyword>
<reference evidence="10 11" key="1">
    <citation type="submission" date="2017-02" db="EMBL/GenBank/DDBJ databases">
        <title>Genomic diversity within the haloalkaliphilic genus Thioalkalivibrio.</title>
        <authorList>
            <person name="Ahn A.-C."/>
            <person name="Meier-Kolthoff J."/>
            <person name="Overmars L."/>
            <person name="Richter M."/>
            <person name="Woyke T."/>
            <person name="Sorokin D.Y."/>
            <person name="Muyzer G."/>
        </authorList>
    </citation>
    <scope>NUCLEOTIDE SEQUENCE [LARGE SCALE GENOMIC DNA]</scope>
    <source>
        <strain evidence="10 11">ALJD</strain>
    </source>
</reference>
<comment type="subcellular location">
    <subcellularLocation>
        <location evidence="8">Cell inner membrane</location>
    </subcellularLocation>
    <subcellularLocation>
        <location evidence="1">Cell membrane</location>
        <topology evidence="1">Multi-pass membrane protein</topology>
    </subcellularLocation>
</comment>
<dbReference type="NCBIfam" id="TIGR03426">
    <property type="entry name" value="shape_MreD"/>
    <property type="match status" value="1"/>
</dbReference>
<feature type="transmembrane region" description="Helical" evidence="9">
    <location>
        <begin position="38"/>
        <end position="61"/>
    </location>
</feature>
<comment type="function">
    <text evidence="8">Involved in formation of the rod shape of the cell. May also contribute to regulation of formation of penicillin-binding proteins.</text>
</comment>
<evidence type="ECO:0000256" key="3">
    <source>
        <dbReference type="ARBA" id="ARBA00022475"/>
    </source>
</evidence>
<evidence type="ECO:0000256" key="8">
    <source>
        <dbReference type="PIRNR" id="PIRNR018472"/>
    </source>
</evidence>
<evidence type="ECO:0000256" key="1">
    <source>
        <dbReference type="ARBA" id="ARBA00004651"/>
    </source>
</evidence>
<dbReference type="GO" id="GO:0005886">
    <property type="term" value="C:plasma membrane"/>
    <property type="evidence" value="ECO:0007669"/>
    <property type="project" value="UniProtKB-SubCell"/>
</dbReference>
<dbReference type="Proteomes" id="UP000189462">
    <property type="component" value="Unassembled WGS sequence"/>
</dbReference>
<dbReference type="STRING" id="108003.B1C78_13165"/>
<keyword evidence="3 8" id="KW-1003">Cell membrane</keyword>
<evidence type="ECO:0000256" key="5">
    <source>
        <dbReference type="ARBA" id="ARBA00022960"/>
    </source>
</evidence>
<protein>
    <recommendedName>
        <fullName evidence="8">Rod shape-determining protein MreD</fullName>
    </recommendedName>
</protein>
<organism evidence="10 11">
    <name type="scientific">Thioalkalivibrio denitrificans</name>
    <dbReference type="NCBI Taxonomy" id="108003"/>
    <lineage>
        <taxon>Bacteria</taxon>
        <taxon>Pseudomonadati</taxon>
        <taxon>Pseudomonadota</taxon>
        <taxon>Gammaproteobacteria</taxon>
        <taxon>Chromatiales</taxon>
        <taxon>Ectothiorhodospiraceae</taxon>
        <taxon>Thioalkalivibrio</taxon>
    </lineage>
</organism>
<keyword evidence="7 8" id="KW-0472">Membrane</keyword>